<dbReference type="Proteomes" id="UP000567795">
    <property type="component" value="Unassembled WGS sequence"/>
</dbReference>
<gene>
    <name evidence="3" type="ORF">FHU37_000322</name>
</gene>
<name>A0A852ZLV5_9ACTN</name>
<accession>A0A852ZLV5</accession>
<keyword evidence="4" id="KW-1185">Reference proteome</keyword>
<sequence length="178" mass="19075">MTSLPPHHLTIPIPPTYADPTALRHEIDAATAPLPHFHWRLRNEPASVTLARRLTAAALTHWRVTAPADALLVVSELVGNGVLHGAGDVTLRLHRDADLLRIAVTDTGSGTPAPRYPDPHETNGRGLVIVDELTAGRWGVHHLTGGTTVWAVLPTALPRQAARPHPPHPAAPRHSGDC</sequence>
<keyword evidence="1" id="KW-0723">Serine/threonine-protein kinase</keyword>
<dbReference type="Gene3D" id="3.30.565.10">
    <property type="entry name" value="Histidine kinase-like ATPase, C-terminal domain"/>
    <property type="match status" value="1"/>
</dbReference>
<dbReference type="InterPro" id="IPR050267">
    <property type="entry name" value="Anti-sigma-factor_SerPK"/>
</dbReference>
<feature type="domain" description="Histidine kinase/HSP90-like ATPase" evidence="2">
    <location>
        <begin position="70"/>
        <end position="155"/>
    </location>
</feature>
<dbReference type="RefSeq" id="WP_179812440.1">
    <property type="nucleotide sequence ID" value="NZ_JACBZD010000001.1"/>
</dbReference>
<dbReference type="SUPFAM" id="SSF55874">
    <property type="entry name" value="ATPase domain of HSP90 chaperone/DNA topoisomerase II/histidine kinase"/>
    <property type="match status" value="1"/>
</dbReference>
<evidence type="ECO:0000313" key="4">
    <source>
        <dbReference type="Proteomes" id="UP000567795"/>
    </source>
</evidence>
<evidence type="ECO:0000313" key="3">
    <source>
        <dbReference type="EMBL" id="NYI03379.1"/>
    </source>
</evidence>
<dbReference type="InterPro" id="IPR003594">
    <property type="entry name" value="HATPase_dom"/>
</dbReference>
<evidence type="ECO:0000259" key="2">
    <source>
        <dbReference type="Pfam" id="PF02518"/>
    </source>
</evidence>
<keyword evidence="3" id="KW-0418">Kinase</keyword>
<comment type="caution">
    <text evidence="3">The sequence shown here is derived from an EMBL/GenBank/DDBJ whole genome shotgun (WGS) entry which is preliminary data.</text>
</comment>
<dbReference type="Pfam" id="PF02518">
    <property type="entry name" value="HATPase_c"/>
    <property type="match status" value="1"/>
</dbReference>
<dbReference type="GO" id="GO:0004674">
    <property type="term" value="F:protein serine/threonine kinase activity"/>
    <property type="evidence" value="ECO:0007669"/>
    <property type="project" value="UniProtKB-KW"/>
</dbReference>
<dbReference type="PANTHER" id="PTHR35526">
    <property type="entry name" value="ANTI-SIGMA-F FACTOR RSBW-RELATED"/>
    <property type="match status" value="1"/>
</dbReference>
<dbReference type="CDD" id="cd16936">
    <property type="entry name" value="HATPase_RsbW-like"/>
    <property type="match status" value="1"/>
</dbReference>
<evidence type="ECO:0000256" key="1">
    <source>
        <dbReference type="ARBA" id="ARBA00022527"/>
    </source>
</evidence>
<dbReference type="PANTHER" id="PTHR35526:SF3">
    <property type="entry name" value="ANTI-SIGMA-F FACTOR RSBW"/>
    <property type="match status" value="1"/>
</dbReference>
<organism evidence="3 4">
    <name type="scientific">Allostreptomyces psammosilenae</name>
    <dbReference type="NCBI Taxonomy" id="1892865"/>
    <lineage>
        <taxon>Bacteria</taxon>
        <taxon>Bacillati</taxon>
        <taxon>Actinomycetota</taxon>
        <taxon>Actinomycetes</taxon>
        <taxon>Kitasatosporales</taxon>
        <taxon>Streptomycetaceae</taxon>
        <taxon>Allostreptomyces</taxon>
    </lineage>
</organism>
<dbReference type="InterPro" id="IPR036890">
    <property type="entry name" value="HATPase_C_sf"/>
</dbReference>
<keyword evidence="3" id="KW-0808">Transferase</keyword>
<dbReference type="AlphaFoldDB" id="A0A852ZLV5"/>
<reference evidence="3 4" key="1">
    <citation type="submission" date="2020-07" db="EMBL/GenBank/DDBJ databases">
        <title>Sequencing the genomes of 1000 actinobacteria strains.</title>
        <authorList>
            <person name="Klenk H.-P."/>
        </authorList>
    </citation>
    <scope>NUCLEOTIDE SEQUENCE [LARGE SCALE GENOMIC DNA]</scope>
    <source>
        <strain evidence="3 4">DSM 42178</strain>
    </source>
</reference>
<dbReference type="EMBL" id="JACBZD010000001">
    <property type="protein sequence ID" value="NYI03379.1"/>
    <property type="molecule type" value="Genomic_DNA"/>
</dbReference>
<protein>
    <submittedName>
        <fullName evidence="3">Signal transduction histidine kinase</fullName>
    </submittedName>
</protein>
<proteinExistence type="predicted"/>